<feature type="transmembrane region" description="Helical" evidence="1">
    <location>
        <begin position="261"/>
        <end position="285"/>
    </location>
</feature>
<dbReference type="Gene3D" id="3.30.70.270">
    <property type="match status" value="1"/>
</dbReference>
<dbReference type="PROSITE" id="PS50887">
    <property type="entry name" value="GGDEF"/>
    <property type="match status" value="1"/>
</dbReference>
<dbReference type="InterPro" id="IPR035919">
    <property type="entry name" value="EAL_sf"/>
</dbReference>
<dbReference type="NCBIfam" id="TIGR00254">
    <property type="entry name" value="GGDEF"/>
    <property type="match status" value="1"/>
</dbReference>
<feature type="transmembrane region" description="Helical" evidence="1">
    <location>
        <begin position="194"/>
        <end position="214"/>
    </location>
</feature>
<protein>
    <submittedName>
        <fullName evidence="5">EAL domain-containing protein</fullName>
    </submittedName>
</protein>
<dbReference type="Pfam" id="PF00563">
    <property type="entry name" value="EAL"/>
    <property type="match status" value="1"/>
</dbReference>
<evidence type="ECO:0000256" key="1">
    <source>
        <dbReference type="PROSITE-ProRule" id="PRU00244"/>
    </source>
</evidence>
<evidence type="ECO:0000259" key="3">
    <source>
        <dbReference type="PROSITE" id="PS50887"/>
    </source>
</evidence>
<dbReference type="Gene3D" id="3.20.20.450">
    <property type="entry name" value="EAL domain"/>
    <property type="match status" value="1"/>
</dbReference>
<reference evidence="5 6" key="1">
    <citation type="submission" date="2019-09" db="EMBL/GenBank/DDBJ databases">
        <authorList>
            <person name="Kevbrin V."/>
            <person name="Grouzdev D.S."/>
        </authorList>
    </citation>
    <scope>NUCLEOTIDE SEQUENCE [LARGE SCALE GENOMIC DNA]</scope>
    <source>
        <strain evidence="5 6">G-192</strain>
    </source>
</reference>
<dbReference type="CDD" id="cd01948">
    <property type="entry name" value="EAL"/>
    <property type="match status" value="1"/>
</dbReference>
<feature type="domain" description="MHYT" evidence="4">
    <location>
        <begin position="60"/>
        <end position="247"/>
    </location>
</feature>
<dbReference type="PANTHER" id="PTHR44757">
    <property type="entry name" value="DIGUANYLATE CYCLASE DGCP"/>
    <property type="match status" value="1"/>
</dbReference>
<dbReference type="InterPro" id="IPR005330">
    <property type="entry name" value="MHYT_dom"/>
</dbReference>
<dbReference type="Pfam" id="PF03707">
    <property type="entry name" value="MHYT"/>
    <property type="match status" value="2"/>
</dbReference>
<feature type="transmembrane region" description="Helical" evidence="1">
    <location>
        <begin position="62"/>
        <end position="83"/>
    </location>
</feature>
<comment type="caution">
    <text evidence="5">The sequence shown here is derived from an EMBL/GenBank/DDBJ whole genome shotgun (WGS) entry which is preliminary data.</text>
</comment>
<keyword evidence="1" id="KW-1133">Transmembrane helix</keyword>
<dbReference type="InterPro" id="IPR029787">
    <property type="entry name" value="Nucleotide_cyclase"/>
</dbReference>
<feature type="domain" description="EAL" evidence="2">
    <location>
        <begin position="470"/>
        <end position="720"/>
    </location>
</feature>
<dbReference type="EMBL" id="VWOJ01000001">
    <property type="protein sequence ID" value="KAA5805200.1"/>
    <property type="molecule type" value="Genomic_DNA"/>
</dbReference>
<dbReference type="PANTHER" id="PTHR44757:SF2">
    <property type="entry name" value="BIOFILM ARCHITECTURE MAINTENANCE PROTEIN MBAA"/>
    <property type="match status" value="1"/>
</dbReference>
<proteinExistence type="predicted"/>
<feature type="transmembrane region" description="Helical" evidence="1">
    <location>
        <begin position="158"/>
        <end position="182"/>
    </location>
</feature>
<dbReference type="PROSITE" id="PS50883">
    <property type="entry name" value="EAL"/>
    <property type="match status" value="1"/>
</dbReference>
<dbReference type="GO" id="GO:0016020">
    <property type="term" value="C:membrane"/>
    <property type="evidence" value="ECO:0007669"/>
    <property type="project" value="UniProtKB-UniRule"/>
</dbReference>
<dbReference type="SUPFAM" id="SSF141868">
    <property type="entry name" value="EAL domain-like"/>
    <property type="match status" value="1"/>
</dbReference>
<feature type="domain" description="GGDEF" evidence="3">
    <location>
        <begin position="329"/>
        <end position="461"/>
    </location>
</feature>
<dbReference type="InterPro" id="IPR001633">
    <property type="entry name" value="EAL_dom"/>
</dbReference>
<dbReference type="SMART" id="SM00267">
    <property type="entry name" value="GGDEF"/>
    <property type="match status" value="1"/>
</dbReference>
<name>A0A5M6ZLJ2_9PROT</name>
<feature type="transmembrane region" description="Helical" evidence="1">
    <location>
        <begin position="226"/>
        <end position="249"/>
    </location>
</feature>
<keyword evidence="1" id="KW-0812">Transmembrane</keyword>
<organism evidence="5 6">
    <name type="scientific">Alkalicaulis satelles</name>
    <dbReference type="NCBI Taxonomy" id="2609175"/>
    <lineage>
        <taxon>Bacteria</taxon>
        <taxon>Pseudomonadati</taxon>
        <taxon>Pseudomonadota</taxon>
        <taxon>Alphaproteobacteria</taxon>
        <taxon>Maricaulales</taxon>
        <taxon>Maricaulaceae</taxon>
        <taxon>Alkalicaulis</taxon>
    </lineage>
</organism>
<feature type="transmembrane region" description="Helical" evidence="1">
    <location>
        <begin position="132"/>
        <end position="151"/>
    </location>
</feature>
<evidence type="ECO:0000259" key="4">
    <source>
        <dbReference type="PROSITE" id="PS50924"/>
    </source>
</evidence>
<dbReference type="InterPro" id="IPR043128">
    <property type="entry name" value="Rev_trsase/Diguanyl_cyclase"/>
</dbReference>
<dbReference type="SMART" id="SM00052">
    <property type="entry name" value="EAL"/>
    <property type="match status" value="1"/>
</dbReference>
<gene>
    <name evidence="5" type="ORF">F1654_04240</name>
</gene>
<accession>A0A5M6ZLJ2</accession>
<dbReference type="CDD" id="cd01949">
    <property type="entry name" value="GGDEF"/>
    <property type="match status" value="1"/>
</dbReference>
<dbReference type="Proteomes" id="UP000325122">
    <property type="component" value="Unassembled WGS sequence"/>
</dbReference>
<evidence type="ECO:0000313" key="6">
    <source>
        <dbReference type="Proteomes" id="UP000325122"/>
    </source>
</evidence>
<feature type="transmembrane region" description="Helical" evidence="1">
    <location>
        <begin position="95"/>
        <end position="120"/>
    </location>
</feature>
<dbReference type="InterPro" id="IPR000160">
    <property type="entry name" value="GGDEF_dom"/>
</dbReference>
<dbReference type="Pfam" id="PF00990">
    <property type="entry name" value="GGDEF"/>
    <property type="match status" value="1"/>
</dbReference>
<keyword evidence="1" id="KW-0472">Membrane</keyword>
<evidence type="ECO:0000259" key="2">
    <source>
        <dbReference type="PROSITE" id="PS50883"/>
    </source>
</evidence>
<evidence type="ECO:0000313" key="5">
    <source>
        <dbReference type="EMBL" id="KAA5805200.1"/>
    </source>
</evidence>
<sequence length="737" mass="79220">MHAVRTRPQAGAPGAPCAQCQTHTAQGKLTRLRYQAPKPGNRAPGGWISMRVFSCLFTEHNLWFVLLAAVMCVLGATITIRLYRLVSGARGAARLGWAFLAAVCAGAAVWTTHFIAMLGYEPGVPVQLDPGLTIASGLIAIFGSGLAFLIAGSFSGRVFHALGGAVFGLTVAAMHFTGMFAYRVDGIVSWDMAYIAAAIALSAGFGAAALYVAPNWKGGWRCMIPSLLMVAGIVSLHFTGMAAFIVTPLEGVETGADSPAFTAMAIAVAIAGFLILGTGVATYFIEQRMREASEDKLRHMALHDPLTGLPNRTSFNARLDARLDGPLAHETAIIAIDLNRFKEINDSWGHAAGDQVLTVLAERLRKFDGARHFAARLGGDEFCMILKTADVQELETLVQALENEFNRPVQCGDLEAAAGASIGVAIFPRDGDTRDALARNADLAMYKAKADPLTNICFYDPALGEAVRESRALASDLRQAIESDQLTLHYQVQTSIGSGEIRGYEALLRWTHPERGNIPPSRFIPLAEANGLILQLGDWVLRRACLDAAAWPSHLKVAVNLSAIQLTHIALPQQIHQVLIETGLPPARLEIELTETALIKDKAQSLHIMRQIKALGVSIALDDFGTGYSSLDTLRTFPFDKIKLDKSFTDELKTDPRSLAVVRAVLTLARSLGIPVLAEGIETVEQLELLRIEHCDEGQGYLLGRPAPKDVVSQLGQRIEVGGAPQPAQAPAPAKRA</sequence>
<keyword evidence="6" id="KW-1185">Reference proteome</keyword>
<dbReference type="PROSITE" id="PS50924">
    <property type="entry name" value="MHYT"/>
    <property type="match status" value="1"/>
</dbReference>
<dbReference type="SUPFAM" id="SSF55073">
    <property type="entry name" value="Nucleotide cyclase"/>
    <property type="match status" value="1"/>
</dbReference>
<dbReference type="AlphaFoldDB" id="A0A5M6ZLJ2"/>
<dbReference type="InterPro" id="IPR052155">
    <property type="entry name" value="Biofilm_reg_signaling"/>
</dbReference>